<sequence>MANDEEFHDFYKYTPSKAASIIFIILFLLSSSLHLFQLLKGRVWFFIPIVVGGVFEIVGFAARIISSTQAPLFEDTPYIIQNLFLLLAPALFAASTYMELGRIVALVQGEQYIILRRTWMTKIFVTGDIMSFVVQGAGGGIMSSGTPSNLSLGQNIIILGLAIQLLFFSFFIIVSLIFHRRMTAYPTAPSLSLPFSWRKHLYALYAASVLIMLRSIFRVVEYVQGSDGELLRHEVYLLVFDTALMLSFLVLMNVLHPAEISLALRENAGKIGSQGVEDVGLTRFCDGGSEEREGGGSFGLARSLYARHGLVAERV</sequence>
<evidence type="ECO:0000313" key="7">
    <source>
        <dbReference type="Proteomes" id="UP000224634"/>
    </source>
</evidence>
<evidence type="ECO:0000256" key="1">
    <source>
        <dbReference type="ARBA" id="ARBA00004141"/>
    </source>
</evidence>
<proteinExistence type="predicted"/>
<evidence type="ECO:0000256" key="5">
    <source>
        <dbReference type="SAM" id="Phobius"/>
    </source>
</evidence>
<feature type="transmembrane region" description="Helical" evidence="5">
    <location>
        <begin position="200"/>
        <end position="220"/>
    </location>
</feature>
<feature type="transmembrane region" description="Helical" evidence="5">
    <location>
        <begin position="43"/>
        <end position="66"/>
    </location>
</feature>
<keyword evidence="4 5" id="KW-0472">Membrane</keyword>
<evidence type="ECO:0000256" key="2">
    <source>
        <dbReference type="ARBA" id="ARBA00022692"/>
    </source>
</evidence>
<evidence type="ECO:0000256" key="3">
    <source>
        <dbReference type="ARBA" id="ARBA00022989"/>
    </source>
</evidence>
<comment type="caution">
    <text evidence="6">The sequence shown here is derived from an EMBL/GenBank/DDBJ whole genome shotgun (WGS) entry which is preliminary data.</text>
</comment>
<reference evidence="6 7" key="1">
    <citation type="submission" date="2017-10" db="EMBL/GenBank/DDBJ databases">
        <title>Comparative genomics in systemic dimorphic fungi from Ajellomycetaceae.</title>
        <authorList>
            <person name="Munoz J.F."/>
            <person name="Mcewen J.G."/>
            <person name="Clay O.K."/>
            <person name="Cuomo C.A."/>
        </authorList>
    </citation>
    <scope>NUCLEOTIDE SEQUENCE [LARGE SCALE GENOMIC DNA]</scope>
    <source>
        <strain evidence="6 7">UAMH7299</strain>
    </source>
</reference>
<dbReference type="PANTHER" id="PTHR31465:SF1">
    <property type="entry name" value="PROTEIN RTA1-RELATED"/>
    <property type="match status" value="1"/>
</dbReference>
<dbReference type="STRING" id="1447883.A0A2B7X586"/>
<feature type="transmembrane region" description="Helical" evidence="5">
    <location>
        <begin position="78"/>
        <end position="98"/>
    </location>
</feature>
<keyword evidence="2 5" id="KW-0812">Transmembrane</keyword>
<name>A0A2B7X586_POLH7</name>
<dbReference type="AlphaFoldDB" id="A0A2B7X586"/>
<dbReference type="OrthoDB" id="3358017at2759"/>
<dbReference type="PANTHER" id="PTHR31465">
    <property type="entry name" value="PROTEIN RTA1-RELATED"/>
    <property type="match status" value="1"/>
</dbReference>
<dbReference type="InterPro" id="IPR007568">
    <property type="entry name" value="RTA1"/>
</dbReference>
<feature type="transmembrane region" description="Helical" evidence="5">
    <location>
        <begin position="157"/>
        <end position="179"/>
    </location>
</feature>
<evidence type="ECO:0008006" key="8">
    <source>
        <dbReference type="Google" id="ProtNLM"/>
    </source>
</evidence>
<protein>
    <recommendedName>
        <fullName evidence="8">RTA1 domain-containing protein</fullName>
    </recommendedName>
</protein>
<feature type="transmembrane region" description="Helical" evidence="5">
    <location>
        <begin position="235"/>
        <end position="255"/>
    </location>
</feature>
<dbReference type="GO" id="GO:0016020">
    <property type="term" value="C:membrane"/>
    <property type="evidence" value="ECO:0007669"/>
    <property type="project" value="UniProtKB-SubCell"/>
</dbReference>
<gene>
    <name evidence="6" type="ORF">AJ80_08567</name>
</gene>
<evidence type="ECO:0000313" key="6">
    <source>
        <dbReference type="EMBL" id="PGH04105.1"/>
    </source>
</evidence>
<organism evidence="6 7">
    <name type="scientific">Polytolypa hystricis (strain UAMH7299)</name>
    <dbReference type="NCBI Taxonomy" id="1447883"/>
    <lineage>
        <taxon>Eukaryota</taxon>
        <taxon>Fungi</taxon>
        <taxon>Dikarya</taxon>
        <taxon>Ascomycota</taxon>
        <taxon>Pezizomycotina</taxon>
        <taxon>Eurotiomycetes</taxon>
        <taxon>Eurotiomycetidae</taxon>
        <taxon>Onygenales</taxon>
        <taxon>Onygenales incertae sedis</taxon>
        <taxon>Polytolypa</taxon>
    </lineage>
</organism>
<accession>A0A2B7X586</accession>
<keyword evidence="3 5" id="KW-1133">Transmembrane helix</keyword>
<dbReference type="EMBL" id="PDNA01000203">
    <property type="protein sequence ID" value="PGH04105.1"/>
    <property type="molecule type" value="Genomic_DNA"/>
</dbReference>
<dbReference type="Proteomes" id="UP000224634">
    <property type="component" value="Unassembled WGS sequence"/>
</dbReference>
<dbReference type="Pfam" id="PF04479">
    <property type="entry name" value="RTA1"/>
    <property type="match status" value="1"/>
</dbReference>
<keyword evidence="7" id="KW-1185">Reference proteome</keyword>
<comment type="subcellular location">
    <subcellularLocation>
        <location evidence="1">Membrane</location>
        <topology evidence="1">Multi-pass membrane protein</topology>
    </subcellularLocation>
</comment>
<feature type="transmembrane region" description="Helical" evidence="5">
    <location>
        <begin position="119"/>
        <end position="137"/>
    </location>
</feature>
<evidence type="ECO:0000256" key="4">
    <source>
        <dbReference type="ARBA" id="ARBA00023136"/>
    </source>
</evidence>
<feature type="transmembrane region" description="Helical" evidence="5">
    <location>
        <begin position="18"/>
        <end position="36"/>
    </location>
</feature>